<feature type="domain" description="SH3b" evidence="2">
    <location>
        <begin position="115"/>
        <end position="174"/>
    </location>
</feature>
<organism evidence="3 4">
    <name type="scientific">Parachitinimonas caeni</name>
    <dbReference type="NCBI Taxonomy" id="3031301"/>
    <lineage>
        <taxon>Bacteria</taxon>
        <taxon>Pseudomonadati</taxon>
        <taxon>Pseudomonadota</taxon>
        <taxon>Betaproteobacteria</taxon>
        <taxon>Neisseriales</taxon>
        <taxon>Chitinibacteraceae</taxon>
        <taxon>Parachitinimonas</taxon>
    </lineage>
</organism>
<feature type="chain" id="PRO_5047334772" evidence="1">
    <location>
        <begin position="19"/>
        <end position="254"/>
    </location>
</feature>
<feature type="domain" description="SH3b" evidence="2">
    <location>
        <begin position="18"/>
        <end position="81"/>
    </location>
</feature>
<dbReference type="EMBL" id="JARRAF010000003">
    <property type="protein sequence ID" value="MDK2123045.1"/>
    <property type="molecule type" value="Genomic_DNA"/>
</dbReference>
<dbReference type="InterPro" id="IPR003646">
    <property type="entry name" value="SH3-like_bac-type"/>
</dbReference>
<comment type="caution">
    <text evidence="3">The sequence shown here is derived from an EMBL/GenBank/DDBJ whole genome shotgun (WGS) entry which is preliminary data.</text>
</comment>
<sequence>MKYLAFALAASLSALATADEATVTQVTELKATPAKDGKSVVKIFARTQVDTTGKRQPGWVEVKLKDGKTGWLSDKLVVVNPPPLAKTDARPEAKVVEAKAAPAPPPVAAPAARPRKGRVVTQVRLQAGPARDTKVVATLPANTELTVIKQEDPWVQVIAMNQQGWLKLPEVHFSTGQGGDSGVGKVFQVMQTGKSGSEAGTAGKALDPEGFKSAVHDYKELAKLDQVDASESEARAFARGARLQQRRIDYLEAR</sequence>
<keyword evidence="1" id="KW-0732">Signal</keyword>
<accession>A0ABT7DSJ9</accession>
<gene>
    <name evidence="3" type="ORF">PZA18_03140</name>
</gene>
<name>A0ABT7DSJ9_9NEIS</name>
<evidence type="ECO:0000313" key="4">
    <source>
        <dbReference type="Proteomes" id="UP001172778"/>
    </source>
</evidence>
<evidence type="ECO:0000259" key="2">
    <source>
        <dbReference type="SMART" id="SM00287"/>
    </source>
</evidence>
<dbReference type="InterPro" id="IPR052354">
    <property type="entry name" value="Cell_Wall_Dynamics_Protein"/>
</dbReference>
<keyword evidence="4" id="KW-1185">Reference proteome</keyword>
<proteinExistence type="predicted"/>
<dbReference type="Gene3D" id="2.30.30.40">
    <property type="entry name" value="SH3 Domains"/>
    <property type="match status" value="2"/>
</dbReference>
<protein>
    <submittedName>
        <fullName evidence="3">SH3 domain-containing protein</fullName>
    </submittedName>
</protein>
<dbReference type="SMART" id="SM00287">
    <property type="entry name" value="SH3b"/>
    <property type="match status" value="2"/>
</dbReference>
<dbReference type="RefSeq" id="WP_284099333.1">
    <property type="nucleotide sequence ID" value="NZ_JARRAF010000003.1"/>
</dbReference>
<dbReference type="Proteomes" id="UP001172778">
    <property type="component" value="Unassembled WGS sequence"/>
</dbReference>
<dbReference type="PANTHER" id="PTHR34408:SF2">
    <property type="entry name" value="CELL WALL-BINDING PROTEIN YWSB"/>
    <property type="match status" value="1"/>
</dbReference>
<dbReference type="PANTHER" id="PTHR34408">
    <property type="entry name" value="FAMILY PROTEIN, PUTATIVE-RELATED"/>
    <property type="match status" value="1"/>
</dbReference>
<reference evidence="3" key="1">
    <citation type="submission" date="2023-03" db="EMBL/GenBank/DDBJ databases">
        <title>Chitinimonas shenzhenensis gen. nov., sp. nov., a novel member of family Burkholderiaceae isolated from activated sludge collected in Shen Zhen, China.</title>
        <authorList>
            <person name="Wang X."/>
        </authorList>
    </citation>
    <scope>NUCLEOTIDE SEQUENCE</scope>
    <source>
        <strain evidence="3">DQS-5</strain>
    </source>
</reference>
<evidence type="ECO:0000313" key="3">
    <source>
        <dbReference type="EMBL" id="MDK2123045.1"/>
    </source>
</evidence>
<feature type="signal peptide" evidence="1">
    <location>
        <begin position="1"/>
        <end position="18"/>
    </location>
</feature>
<evidence type="ECO:0000256" key="1">
    <source>
        <dbReference type="SAM" id="SignalP"/>
    </source>
</evidence>